<evidence type="ECO:0000259" key="14">
    <source>
        <dbReference type="PROSITE" id="PS50860"/>
    </source>
</evidence>
<feature type="domain" description="Alanyl-transfer RNA synthetases family profile" evidence="14">
    <location>
        <begin position="25"/>
        <end position="781"/>
    </location>
</feature>
<evidence type="ECO:0000256" key="10">
    <source>
        <dbReference type="ARBA" id="ARBA00022917"/>
    </source>
</evidence>
<comment type="similarity">
    <text evidence="1">Belongs to the class-II aminoacyl-tRNA synthetase family.</text>
</comment>
<evidence type="ECO:0000256" key="1">
    <source>
        <dbReference type="ARBA" id="ARBA00008226"/>
    </source>
</evidence>
<dbReference type="SUPFAM" id="SSF55681">
    <property type="entry name" value="Class II aaRS and biotin synthetases"/>
    <property type="match status" value="1"/>
</dbReference>
<keyword evidence="4" id="KW-0436">Ligase</keyword>
<dbReference type="NCBIfam" id="TIGR00344">
    <property type="entry name" value="alaS"/>
    <property type="match status" value="1"/>
</dbReference>
<dbReference type="GO" id="GO:0005524">
    <property type="term" value="F:ATP binding"/>
    <property type="evidence" value="ECO:0007669"/>
    <property type="project" value="UniProtKB-KW"/>
</dbReference>
<dbReference type="PRINTS" id="PR00980">
    <property type="entry name" value="TRNASYNTHALA"/>
</dbReference>
<dbReference type="Gene3D" id="2.40.30.130">
    <property type="match status" value="1"/>
</dbReference>
<dbReference type="GO" id="GO:0006419">
    <property type="term" value="P:alanyl-tRNA aminoacylation"/>
    <property type="evidence" value="ECO:0007669"/>
    <property type="project" value="InterPro"/>
</dbReference>
<comment type="caution">
    <text evidence="15">The sequence shown here is derived from an EMBL/GenBank/DDBJ whole genome shotgun (WGS) entry which is preliminary data.</text>
</comment>
<evidence type="ECO:0000256" key="2">
    <source>
        <dbReference type="ARBA" id="ARBA00013168"/>
    </source>
</evidence>
<dbReference type="SUPFAM" id="SSF101353">
    <property type="entry name" value="Putative anticodon-binding domain of alanyl-tRNA synthetase (AlaRS)"/>
    <property type="match status" value="1"/>
</dbReference>
<evidence type="ECO:0000256" key="8">
    <source>
        <dbReference type="ARBA" id="ARBA00022840"/>
    </source>
</evidence>
<dbReference type="InterPro" id="IPR002318">
    <property type="entry name" value="Ala-tRNA-lgiase_IIc"/>
</dbReference>
<accession>A0AAW2HFA5</accession>
<evidence type="ECO:0000256" key="11">
    <source>
        <dbReference type="ARBA" id="ARBA00023146"/>
    </source>
</evidence>
<dbReference type="InterPro" id="IPR018162">
    <property type="entry name" value="Ala-tRNA-ligase_IIc_anticod-bd"/>
</dbReference>
<gene>
    <name evidence="15" type="ORF">PYX00_010392</name>
</gene>
<keyword evidence="10" id="KW-0648">Protein biosynthesis</keyword>
<sequence length="884" mass="100824">MDRAINGILRRKVCCSTMMRNPINAHSVNVRKTFLDYFEQNHNHLLLPSSPVLPLADRSLGFINSGMAQFKGVFLGRVTPASKRVANSQKCIRLKGKHNDYALVGIDGTHHTFFEMLGNWSFGDYFKKEACSMAWDLLTKVYGIPPERLYVTYFAGEESLNLQPDLETREIWAEIGVPVDRILPFGMKDNFWEMARTGPCGPCTEIHYCHNGCPQDASALVNSGSPLVTELWNLVFMQYNRRNDSSLEDLGRHYVDTGMGFERLVAILQGQASNYETDLFHPLFKAIHEISGHPEYTGRYGDSVADEHYRIVADHARMITVALSDGMVPSIHNRIRAALRRVFFLGNNTFKVNGGLLQELSKYVVESLSPAFPELGDRLEEVLNVIALEEDSFKMREIISLGKWCNKVRLYPQLNRLSPQCISILVDSFDYFEEYILNKNSKEITADNGWILFDRYGLPTETIQELADIWGLEFKREEFEERMKTMSTADLIVQKSSLTPSESMGPAISALGLPDTIVQVRDSQADVEEVPAKVVGIIVDGQSVDSYCPEATKSDDFALIFDRTNLFPFHDEYDSDRGTFLCEGGTVFKVKKVKKIKNQIVHVGNYHGQDGKRQVSVNDSGKLVLHRKFADGLDNGNTALHLFRTLASKKCKAFLELQSFARSDSFYLNYSSYGSEISEKDIMELENTMVQLIKGSCRVDVRQLKLEEFLKETNMVVRKGYSYIEEIVPVVEFSNDDFNVKQPCVGPFVKHTANLKDFIIVKHGKVHYRTKQFECLTGEEAQIGRKNNELILKTWERIRNFHLSHFSNSESIEEKIEELQVFLKETANIWPLSCYLRTSIRTEATLKLEKLQKYINRGIRKDKRDFKKSISQGIHPAVFSTRES</sequence>
<keyword evidence="6" id="KW-0547">Nucleotide-binding</keyword>
<dbReference type="PANTHER" id="PTHR11777:SF9">
    <property type="entry name" value="ALANINE--TRNA LIGASE, CYTOPLASMIC"/>
    <property type="match status" value="1"/>
</dbReference>
<comment type="catalytic activity">
    <reaction evidence="13">
        <text>tRNA(Ala) + L-alanine + ATP = L-alanyl-tRNA(Ala) + AMP + diphosphate</text>
        <dbReference type="Rhea" id="RHEA:12540"/>
        <dbReference type="Rhea" id="RHEA-COMP:9657"/>
        <dbReference type="Rhea" id="RHEA-COMP:9923"/>
        <dbReference type="ChEBI" id="CHEBI:30616"/>
        <dbReference type="ChEBI" id="CHEBI:33019"/>
        <dbReference type="ChEBI" id="CHEBI:57972"/>
        <dbReference type="ChEBI" id="CHEBI:78442"/>
        <dbReference type="ChEBI" id="CHEBI:78497"/>
        <dbReference type="ChEBI" id="CHEBI:456215"/>
        <dbReference type="EC" id="6.1.1.7"/>
    </reaction>
</comment>
<dbReference type="EC" id="6.1.1.7" evidence="2"/>
<dbReference type="InterPro" id="IPR018163">
    <property type="entry name" value="Thr/Ala-tRNA-synth_IIc_edit"/>
</dbReference>
<dbReference type="InterPro" id="IPR050058">
    <property type="entry name" value="Ala-tRNA_ligase"/>
</dbReference>
<dbReference type="InterPro" id="IPR018165">
    <property type="entry name" value="Ala-tRNA-synth_IIc_core"/>
</dbReference>
<dbReference type="GO" id="GO:0046872">
    <property type="term" value="F:metal ion binding"/>
    <property type="evidence" value="ECO:0007669"/>
    <property type="project" value="UniProtKB-KW"/>
</dbReference>
<dbReference type="CDD" id="cd00673">
    <property type="entry name" value="AlaRS_core"/>
    <property type="match status" value="1"/>
</dbReference>
<dbReference type="PROSITE" id="PS50860">
    <property type="entry name" value="AA_TRNA_LIGASE_II_ALA"/>
    <property type="match status" value="1"/>
</dbReference>
<evidence type="ECO:0000256" key="6">
    <source>
        <dbReference type="ARBA" id="ARBA00022741"/>
    </source>
</evidence>
<dbReference type="InterPro" id="IPR018164">
    <property type="entry name" value="Ala-tRNA-synth_IIc_N"/>
</dbReference>
<dbReference type="GO" id="GO:0000049">
    <property type="term" value="F:tRNA binding"/>
    <property type="evidence" value="ECO:0007669"/>
    <property type="project" value="UniProtKB-KW"/>
</dbReference>
<dbReference type="Gene3D" id="3.30.980.10">
    <property type="entry name" value="Threonyl-trna Synthetase, Chain A, domain 2"/>
    <property type="match status" value="1"/>
</dbReference>
<reference evidence="15" key="1">
    <citation type="journal article" date="2024" name="Gigascience">
        <title>Chromosome-level genome of the poultry shaft louse Menopon gallinae provides insight into the host-switching and adaptive evolution of parasitic lice.</title>
        <authorList>
            <person name="Xu Y."/>
            <person name="Ma L."/>
            <person name="Liu S."/>
            <person name="Liang Y."/>
            <person name="Liu Q."/>
            <person name="He Z."/>
            <person name="Tian L."/>
            <person name="Duan Y."/>
            <person name="Cai W."/>
            <person name="Li H."/>
            <person name="Song F."/>
        </authorList>
    </citation>
    <scope>NUCLEOTIDE SEQUENCE</scope>
    <source>
        <strain evidence="15">Cailab_2023a</strain>
    </source>
</reference>
<keyword evidence="11" id="KW-0030">Aminoacyl-tRNA synthetase</keyword>
<dbReference type="Pfam" id="PF01411">
    <property type="entry name" value="tRNA-synt_2c"/>
    <property type="match status" value="2"/>
</dbReference>
<dbReference type="PANTHER" id="PTHR11777">
    <property type="entry name" value="ALANYL-TRNA SYNTHETASE"/>
    <property type="match status" value="1"/>
</dbReference>
<keyword evidence="5" id="KW-0479">Metal-binding</keyword>
<dbReference type="EMBL" id="JARGDH010000005">
    <property type="protein sequence ID" value="KAL0268442.1"/>
    <property type="molecule type" value="Genomic_DNA"/>
</dbReference>
<dbReference type="AlphaFoldDB" id="A0AAW2HFA5"/>
<evidence type="ECO:0000256" key="5">
    <source>
        <dbReference type="ARBA" id="ARBA00022723"/>
    </source>
</evidence>
<proteinExistence type="inferred from homology"/>
<evidence type="ECO:0000313" key="15">
    <source>
        <dbReference type="EMBL" id="KAL0268442.1"/>
    </source>
</evidence>
<keyword evidence="7" id="KW-0862">Zinc</keyword>
<evidence type="ECO:0000256" key="13">
    <source>
        <dbReference type="ARBA" id="ARBA00048300"/>
    </source>
</evidence>
<evidence type="ECO:0000256" key="4">
    <source>
        <dbReference type="ARBA" id="ARBA00022598"/>
    </source>
</evidence>
<organism evidence="15">
    <name type="scientific">Menopon gallinae</name>
    <name type="common">poultry shaft louse</name>
    <dbReference type="NCBI Taxonomy" id="328185"/>
    <lineage>
        <taxon>Eukaryota</taxon>
        <taxon>Metazoa</taxon>
        <taxon>Ecdysozoa</taxon>
        <taxon>Arthropoda</taxon>
        <taxon>Hexapoda</taxon>
        <taxon>Insecta</taxon>
        <taxon>Pterygota</taxon>
        <taxon>Neoptera</taxon>
        <taxon>Paraneoptera</taxon>
        <taxon>Psocodea</taxon>
        <taxon>Troctomorpha</taxon>
        <taxon>Phthiraptera</taxon>
        <taxon>Amblycera</taxon>
        <taxon>Menoponidae</taxon>
        <taxon>Menopon</taxon>
    </lineage>
</organism>
<dbReference type="GO" id="GO:0005739">
    <property type="term" value="C:mitochondrion"/>
    <property type="evidence" value="ECO:0007669"/>
    <property type="project" value="TreeGrafter"/>
</dbReference>
<dbReference type="FunFam" id="3.30.930.10:FF:000011">
    <property type="entry name" value="Alanine--tRNA ligase, cytoplasmic"/>
    <property type="match status" value="1"/>
</dbReference>
<evidence type="ECO:0000256" key="7">
    <source>
        <dbReference type="ARBA" id="ARBA00022833"/>
    </source>
</evidence>
<evidence type="ECO:0000256" key="9">
    <source>
        <dbReference type="ARBA" id="ARBA00022884"/>
    </source>
</evidence>
<keyword evidence="8" id="KW-0067">ATP-binding</keyword>
<keyword evidence="9" id="KW-0694">RNA-binding</keyword>
<dbReference type="EMBL" id="JARGDH010000005">
    <property type="protein sequence ID" value="KAL0268443.1"/>
    <property type="molecule type" value="Genomic_DNA"/>
</dbReference>
<dbReference type="Gene3D" id="3.30.930.10">
    <property type="entry name" value="Bira Bifunctional Protein, Domain 2"/>
    <property type="match status" value="1"/>
</dbReference>
<evidence type="ECO:0000256" key="3">
    <source>
        <dbReference type="ARBA" id="ARBA00022555"/>
    </source>
</evidence>
<dbReference type="SUPFAM" id="SSF55186">
    <property type="entry name" value="ThrRS/AlaRS common domain"/>
    <property type="match status" value="1"/>
</dbReference>
<evidence type="ECO:0000256" key="12">
    <source>
        <dbReference type="ARBA" id="ARBA00032577"/>
    </source>
</evidence>
<dbReference type="GO" id="GO:0002161">
    <property type="term" value="F:aminoacyl-tRNA deacylase activity"/>
    <property type="evidence" value="ECO:0007669"/>
    <property type="project" value="TreeGrafter"/>
</dbReference>
<protein>
    <recommendedName>
        <fullName evidence="2">alanine--tRNA ligase</fullName>
        <ecNumber evidence="2">6.1.1.7</ecNumber>
    </recommendedName>
    <alternativeName>
        <fullName evidence="12">Alanyl-tRNA synthetase</fullName>
    </alternativeName>
</protein>
<keyword evidence="3" id="KW-0820">tRNA-binding</keyword>
<dbReference type="GO" id="GO:0004813">
    <property type="term" value="F:alanine-tRNA ligase activity"/>
    <property type="evidence" value="ECO:0007669"/>
    <property type="project" value="UniProtKB-EC"/>
</dbReference>
<dbReference type="InterPro" id="IPR045864">
    <property type="entry name" value="aa-tRNA-synth_II/BPL/LPL"/>
</dbReference>
<name>A0AAW2HFA5_9NEOP</name>